<gene>
    <name evidence="2" type="ORF">SCARR_04019</name>
</gene>
<reference evidence="2 3" key="1">
    <citation type="submission" date="2019-04" db="EMBL/GenBank/DDBJ databases">
        <authorList>
            <person name="Van Vliet M D."/>
        </authorList>
    </citation>
    <scope>NUCLEOTIDE SEQUENCE [LARGE SCALE GENOMIC DNA]</scope>
    <source>
        <strain evidence="2 3">F21</strain>
    </source>
</reference>
<keyword evidence="3" id="KW-1185">Reference proteome</keyword>
<protein>
    <recommendedName>
        <fullName evidence="1">3-keto-alpha-glucoside-1,2-lyase/3-keto-2-hydroxy-glucal hydratase domain-containing protein</fullName>
    </recommendedName>
</protein>
<sequence>MGVVGDELQKFKRLVNKEYDLVMLIQSDWVKPLFRVILIMVAYVSIGARSCAADEWQQLFNGTDLMGWRANVMPESFSVVDGCIRANATKASAHLFYIGANEERFMRFKDFELELSVRSESNSNSGVFIHTDLSTRDKALHLAKGYEIQLNSTEREKRKTGSLYAVVDLDQSPVDESQWFRVRITVRGKRIMVHLNDHQVIDYTEPDGVQRPAKRSGRLLNPEGGGIALQAHDPGSIFYFKDIRIRTF</sequence>
<dbReference type="RefSeq" id="WP_136063367.1">
    <property type="nucleotide sequence ID" value="NZ_CAAHFH010000002.1"/>
</dbReference>
<accession>A0A6C2UPE9</accession>
<organism evidence="2 3">
    <name type="scientific">Pontiella sulfatireligans</name>
    <dbReference type="NCBI Taxonomy" id="2750658"/>
    <lineage>
        <taxon>Bacteria</taxon>
        <taxon>Pseudomonadati</taxon>
        <taxon>Kiritimatiellota</taxon>
        <taxon>Kiritimatiellia</taxon>
        <taxon>Kiritimatiellales</taxon>
        <taxon>Pontiellaceae</taxon>
        <taxon>Pontiella</taxon>
    </lineage>
</organism>
<dbReference type="EMBL" id="CAAHFH010000002">
    <property type="protein sequence ID" value="VGO21939.1"/>
    <property type="molecule type" value="Genomic_DNA"/>
</dbReference>
<dbReference type="Gene3D" id="2.60.120.560">
    <property type="entry name" value="Exo-inulinase, domain 1"/>
    <property type="match status" value="1"/>
</dbReference>
<name>A0A6C2UPE9_9BACT</name>
<feature type="domain" description="3-keto-alpha-glucoside-1,2-lyase/3-keto-2-hydroxy-glucal hydratase" evidence="1">
    <location>
        <begin position="55"/>
        <end position="246"/>
    </location>
</feature>
<evidence type="ECO:0000313" key="3">
    <source>
        <dbReference type="Proteomes" id="UP000346198"/>
    </source>
</evidence>
<proteinExistence type="predicted"/>
<dbReference type="Pfam" id="PF06439">
    <property type="entry name" value="3keto-disac_hyd"/>
    <property type="match status" value="1"/>
</dbReference>
<dbReference type="AlphaFoldDB" id="A0A6C2UPE9"/>
<dbReference type="InterPro" id="IPR010496">
    <property type="entry name" value="AL/BT2_dom"/>
</dbReference>
<evidence type="ECO:0000313" key="2">
    <source>
        <dbReference type="EMBL" id="VGO21939.1"/>
    </source>
</evidence>
<dbReference type="GO" id="GO:0016787">
    <property type="term" value="F:hydrolase activity"/>
    <property type="evidence" value="ECO:0007669"/>
    <property type="project" value="InterPro"/>
</dbReference>
<evidence type="ECO:0000259" key="1">
    <source>
        <dbReference type="Pfam" id="PF06439"/>
    </source>
</evidence>
<dbReference type="Proteomes" id="UP000346198">
    <property type="component" value="Unassembled WGS sequence"/>
</dbReference>